<sequence length="39" mass="4312">MKHIILLNSTLTQENLPGFATNNSSELTEQVLCDTMNCS</sequence>
<dbReference type="AlphaFoldDB" id="A0A087UQD0"/>
<gene>
    <name evidence="1" type="ORF">X975_13280</name>
</gene>
<organism evidence="1 2">
    <name type="scientific">Stegodyphus mimosarum</name>
    <name type="common">African social velvet spider</name>
    <dbReference type="NCBI Taxonomy" id="407821"/>
    <lineage>
        <taxon>Eukaryota</taxon>
        <taxon>Metazoa</taxon>
        <taxon>Ecdysozoa</taxon>
        <taxon>Arthropoda</taxon>
        <taxon>Chelicerata</taxon>
        <taxon>Arachnida</taxon>
        <taxon>Araneae</taxon>
        <taxon>Araneomorphae</taxon>
        <taxon>Entelegynae</taxon>
        <taxon>Eresoidea</taxon>
        <taxon>Eresidae</taxon>
        <taxon>Stegodyphus</taxon>
    </lineage>
</organism>
<feature type="non-terminal residue" evidence="1">
    <location>
        <position position="39"/>
    </location>
</feature>
<dbReference type="EMBL" id="KK121022">
    <property type="protein sequence ID" value="KFM79569.1"/>
    <property type="molecule type" value="Genomic_DNA"/>
</dbReference>
<dbReference type="Proteomes" id="UP000054359">
    <property type="component" value="Unassembled WGS sequence"/>
</dbReference>
<proteinExistence type="predicted"/>
<name>A0A087UQD0_STEMI</name>
<keyword evidence="2" id="KW-1185">Reference proteome</keyword>
<accession>A0A087UQD0</accession>
<reference evidence="1 2" key="1">
    <citation type="submission" date="2013-11" db="EMBL/GenBank/DDBJ databases">
        <title>Genome sequencing of Stegodyphus mimosarum.</title>
        <authorList>
            <person name="Bechsgaard J."/>
        </authorList>
    </citation>
    <scope>NUCLEOTIDE SEQUENCE [LARGE SCALE GENOMIC DNA]</scope>
</reference>
<evidence type="ECO:0000313" key="1">
    <source>
        <dbReference type="EMBL" id="KFM79569.1"/>
    </source>
</evidence>
<protein>
    <submittedName>
        <fullName evidence="1">Uncharacterized protein</fullName>
    </submittedName>
</protein>
<evidence type="ECO:0000313" key="2">
    <source>
        <dbReference type="Proteomes" id="UP000054359"/>
    </source>
</evidence>